<dbReference type="Proteomes" id="UP001570071">
    <property type="component" value="Unassembled WGS sequence"/>
</dbReference>
<evidence type="ECO:0000313" key="1">
    <source>
        <dbReference type="EMBL" id="MEZ8720046.1"/>
    </source>
</evidence>
<keyword evidence="2" id="KW-1185">Reference proteome</keyword>
<protein>
    <submittedName>
        <fullName evidence="1">Uncharacterized protein</fullName>
    </submittedName>
</protein>
<name>A0ABV4MSB4_9VIBR</name>
<comment type="caution">
    <text evidence="1">The sequence shown here is derived from an EMBL/GenBank/DDBJ whole genome shotgun (WGS) entry which is preliminary data.</text>
</comment>
<organism evidence="1 2">
    <name type="scientific">Vibrio pomeroyi</name>
    <dbReference type="NCBI Taxonomy" id="198832"/>
    <lineage>
        <taxon>Bacteria</taxon>
        <taxon>Pseudomonadati</taxon>
        <taxon>Pseudomonadota</taxon>
        <taxon>Gammaproteobacteria</taxon>
        <taxon>Vibrionales</taxon>
        <taxon>Vibrionaceae</taxon>
        <taxon>Vibrio</taxon>
    </lineage>
</organism>
<sequence>MVFIQTNHPYVLLGAAISGFSAAYRPAGLVEKYVGGDSFQYVV</sequence>
<accession>A0ABV4MSB4</accession>
<proteinExistence type="predicted"/>
<gene>
    <name evidence="1" type="ORF">AB6D66_03130</name>
</gene>
<dbReference type="RefSeq" id="WP_372122146.1">
    <property type="nucleotide sequence ID" value="NZ_JBFSSG010000003.1"/>
</dbReference>
<reference evidence="1 2" key="1">
    <citation type="journal article" date="2024" name="ISME J.">
        <title>Tailless and filamentous prophages are predominant in marine Vibrio.</title>
        <authorList>
            <person name="Steensen K."/>
            <person name="Seneca J."/>
            <person name="Bartlau N."/>
            <person name="Yu X.A."/>
            <person name="Hussain F.A."/>
            <person name="Polz M.F."/>
        </authorList>
    </citation>
    <scope>NUCLEOTIDE SEQUENCE [LARGE SCALE GENOMIC DNA]</scope>
    <source>
        <strain evidence="1 2">10N.239.312.F12</strain>
    </source>
</reference>
<evidence type="ECO:0000313" key="2">
    <source>
        <dbReference type="Proteomes" id="UP001570071"/>
    </source>
</evidence>
<dbReference type="EMBL" id="JBFSSG010000003">
    <property type="protein sequence ID" value="MEZ8720046.1"/>
    <property type="molecule type" value="Genomic_DNA"/>
</dbReference>